<dbReference type="Proteomes" id="UP000031668">
    <property type="component" value="Unassembled WGS sequence"/>
</dbReference>
<name>A0A0C2MVJ6_THEKT</name>
<organism evidence="3 4">
    <name type="scientific">Thelohanellus kitauei</name>
    <name type="common">Myxosporean</name>
    <dbReference type="NCBI Taxonomy" id="669202"/>
    <lineage>
        <taxon>Eukaryota</taxon>
        <taxon>Metazoa</taxon>
        <taxon>Cnidaria</taxon>
        <taxon>Myxozoa</taxon>
        <taxon>Myxosporea</taxon>
        <taxon>Bivalvulida</taxon>
        <taxon>Platysporina</taxon>
        <taxon>Myxobolidae</taxon>
        <taxon>Thelohanellus</taxon>
    </lineage>
</organism>
<evidence type="ECO:0000256" key="1">
    <source>
        <dbReference type="SAM" id="MobiDB-lite"/>
    </source>
</evidence>
<protein>
    <submittedName>
        <fullName evidence="3">Uncharacterized protein</fullName>
    </submittedName>
</protein>
<evidence type="ECO:0000256" key="2">
    <source>
        <dbReference type="SAM" id="SignalP"/>
    </source>
</evidence>
<accession>A0A0C2MVJ6</accession>
<evidence type="ECO:0000313" key="4">
    <source>
        <dbReference type="Proteomes" id="UP000031668"/>
    </source>
</evidence>
<reference evidence="3 4" key="1">
    <citation type="journal article" date="2014" name="Genome Biol. Evol.">
        <title>The genome of the myxosporean Thelohanellus kitauei shows adaptations to nutrient acquisition within its fish host.</title>
        <authorList>
            <person name="Yang Y."/>
            <person name="Xiong J."/>
            <person name="Zhou Z."/>
            <person name="Huo F."/>
            <person name="Miao W."/>
            <person name="Ran C."/>
            <person name="Liu Y."/>
            <person name="Zhang J."/>
            <person name="Feng J."/>
            <person name="Wang M."/>
            <person name="Wang M."/>
            <person name="Wang L."/>
            <person name="Yao B."/>
        </authorList>
    </citation>
    <scope>NUCLEOTIDE SEQUENCE [LARGE SCALE GENOMIC DNA]</scope>
    <source>
        <strain evidence="3">Wuqing</strain>
    </source>
</reference>
<keyword evidence="2" id="KW-0732">Signal</keyword>
<dbReference type="AlphaFoldDB" id="A0A0C2MVJ6"/>
<proteinExistence type="predicted"/>
<feature type="chain" id="PRO_5013108009" evidence="2">
    <location>
        <begin position="16"/>
        <end position="157"/>
    </location>
</feature>
<comment type="caution">
    <text evidence="3">The sequence shown here is derived from an EMBL/GenBank/DDBJ whole genome shotgun (WGS) entry which is preliminary data.</text>
</comment>
<dbReference type="EMBL" id="JWZT01001777">
    <property type="protein sequence ID" value="KII71401.1"/>
    <property type="molecule type" value="Genomic_DNA"/>
</dbReference>
<feature type="signal peptide" evidence="2">
    <location>
        <begin position="1"/>
        <end position="15"/>
    </location>
</feature>
<keyword evidence="4" id="KW-1185">Reference proteome</keyword>
<evidence type="ECO:0000313" key="3">
    <source>
        <dbReference type="EMBL" id="KII71401.1"/>
    </source>
</evidence>
<sequence length="157" mass="17844">MNVLYFLFFLPKVYLDSGFMGSSFGKTELKSFYEESDFVIGGYLNSPLKSTDDMVYAQFTTTPTVFKNSQNGVPKLVYFGRLSRFEPWPSYDQWVPVIIFGSYHPNDKAYVSSLSNIDPKVGLEKFVSSFRSSSNSYSNEKITDKGPKLNNTKAQLQ</sequence>
<feature type="region of interest" description="Disordered" evidence="1">
    <location>
        <begin position="134"/>
        <end position="157"/>
    </location>
</feature>
<gene>
    <name evidence="3" type="ORF">RF11_11507</name>
</gene>